<dbReference type="GO" id="GO:0034257">
    <property type="term" value="F:nicotinamide riboside transmembrane transporter activity"/>
    <property type="evidence" value="ECO:0007669"/>
    <property type="project" value="InterPro"/>
</dbReference>
<feature type="transmembrane region" description="Helical" evidence="8">
    <location>
        <begin position="172"/>
        <end position="191"/>
    </location>
</feature>
<feature type="transmembrane region" description="Helical" evidence="8">
    <location>
        <begin position="41"/>
        <end position="58"/>
    </location>
</feature>
<dbReference type="Proteomes" id="UP000265768">
    <property type="component" value="Unassembled WGS sequence"/>
</dbReference>
<reference evidence="9 10" key="1">
    <citation type="submission" date="2018-09" db="EMBL/GenBank/DDBJ databases">
        <title>YIM 75507 draft genome.</title>
        <authorList>
            <person name="Tang S."/>
            <person name="Feng Y."/>
        </authorList>
    </citation>
    <scope>NUCLEOTIDE SEQUENCE [LARGE SCALE GENOMIC DNA]</scope>
    <source>
        <strain evidence="9 10">YIM 75507</strain>
    </source>
</reference>
<accession>A0A3A4BAV9</accession>
<dbReference type="InterPro" id="IPR006419">
    <property type="entry name" value="NMN_transpt_PnuC"/>
</dbReference>
<keyword evidence="10" id="KW-1185">Reference proteome</keyword>
<evidence type="ECO:0000256" key="5">
    <source>
        <dbReference type="ARBA" id="ARBA00022692"/>
    </source>
</evidence>
<gene>
    <name evidence="9" type="ORF">D5H75_20050</name>
</gene>
<feature type="transmembrane region" description="Helical" evidence="8">
    <location>
        <begin position="102"/>
        <end position="122"/>
    </location>
</feature>
<dbReference type="PANTHER" id="PTHR36122:SF2">
    <property type="entry name" value="NICOTINAMIDE RIBOSIDE TRANSPORTER PNUC"/>
    <property type="match status" value="1"/>
</dbReference>
<protein>
    <submittedName>
        <fullName evidence="9">Nicotinamide riboside transporter PnuC</fullName>
    </submittedName>
</protein>
<name>A0A3A4BAV9_9ACTN</name>
<evidence type="ECO:0000256" key="1">
    <source>
        <dbReference type="ARBA" id="ARBA00004651"/>
    </source>
</evidence>
<keyword evidence="6 8" id="KW-1133">Transmembrane helix</keyword>
<keyword evidence="3" id="KW-0813">Transport</keyword>
<comment type="caution">
    <text evidence="9">The sequence shown here is derived from an EMBL/GenBank/DDBJ whole genome shotgun (WGS) entry which is preliminary data.</text>
</comment>
<sequence>MNWWEAGFDVLGHKVLWTDLAGNAGALATVWLAYKRTIWTWPVQLAGTILLFIASVGAHVTGNALKQVLFAVLAVYGWVRWTRGMRDGAPLAVRPATSRERLVLLGAMVAGTLAVAGVFTLFPSLSWNPLPDAYIFVGSAVATFAQSRALTDFWLIWVAVDLVGVPLAFSSGLYVSGAVYAVFFVMVMIGYRGWRREHRRTVEAAEAVRA</sequence>
<evidence type="ECO:0000313" key="9">
    <source>
        <dbReference type="EMBL" id="RJL31338.1"/>
    </source>
</evidence>
<dbReference type="OrthoDB" id="9791248at2"/>
<evidence type="ECO:0000313" key="10">
    <source>
        <dbReference type="Proteomes" id="UP000265768"/>
    </source>
</evidence>
<comment type="subcellular location">
    <subcellularLocation>
        <location evidence="1">Cell membrane</location>
        <topology evidence="1">Multi-pass membrane protein</topology>
    </subcellularLocation>
</comment>
<evidence type="ECO:0000256" key="4">
    <source>
        <dbReference type="ARBA" id="ARBA00022475"/>
    </source>
</evidence>
<dbReference type="AlphaFoldDB" id="A0A3A4BAV9"/>
<dbReference type="PANTHER" id="PTHR36122">
    <property type="entry name" value="NICOTINAMIDE RIBOSIDE TRANSPORTER PNUC"/>
    <property type="match status" value="1"/>
</dbReference>
<keyword evidence="7 8" id="KW-0472">Membrane</keyword>
<evidence type="ECO:0000256" key="3">
    <source>
        <dbReference type="ARBA" id="ARBA00022448"/>
    </source>
</evidence>
<proteinExistence type="inferred from homology"/>
<organism evidence="9 10">
    <name type="scientific">Bailinhaonella thermotolerans</name>
    <dbReference type="NCBI Taxonomy" id="1070861"/>
    <lineage>
        <taxon>Bacteria</taxon>
        <taxon>Bacillati</taxon>
        <taxon>Actinomycetota</taxon>
        <taxon>Actinomycetes</taxon>
        <taxon>Streptosporangiales</taxon>
        <taxon>Streptosporangiaceae</taxon>
        <taxon>Bailinhaonella</taxon>
    </lineage>
</organism>
<evidence type="ECO:0000256" key="6">
    <source>
        <dbReference type="ARBA" id="ARBA00022989"/>
    </source>
</evidence>
<evidence type="ECO:0000256" key="7">
    <source>
        <dbReference type="ARBA" id="ARBA00023136"/>
    </source>
</evidence>
<dbReference type="RefSeq" id="WP_119928023.1">
    <property type="nucleotide sequence ID" value="NZ_QZEY01000007.1"/>
</dbReference>
<feature type="transmembrane region" description="Helical" evidence="8">
    <location>
        <begin position="64"/>
        <end position="81"/>
    </location>
</feature>
<keyword evidence="5 8" id="KW-0812">Transmembrane</keyword>
<dbReference type="GO" id="GO:0005886">
    <property type="term" value="C:plasma membrane"/>
    <property type="evidence" value="ECO:0007669"/>
    <property type="project" value="UniProtKB-SubCell"/>
</dbReference>
<feature type="transmembrane region" description="Helical" evidence="8">
    <location>
        <begin position="15"/>
        <end position="34"/>
    </location>
</feature>
<evidence type="ECO:0000256" key="8">
    <source>
        <dbReference type="SAM" id="Phobius"/>
    </source>
</evidence>
<evidence type="ECO:0000256" key="2">
    <source>
        <dbReference type="ARBA" id="ARBA00006669"/>
    </source>
</evidence>
<comment type="similarity">
    <text evidence="2">Belongs to the nicotinamide ribonucleoside (NR) uptake permease (TC 4.B.1) family.</text>
</comment>
<dbReference type="EMBL" id="QZEY01000007">
    <property type="protein sequence ID" value="RJL31338.1"/>
    <property type="molecule type" value="Genomic_DNA"/>
</dbReference>
<dbReference type="Pfam" id="PF04973">
    <property type="entry name" value="NMN_transporter"/>
    <property type="match status" value="1"/>
</dbReference>
<keyword evidence="4" id="KW-1003">Cell membrane</keyword>